<evidence type="ECO:0000313" key="5">
    <source>
        <dbReference type="Proteomes" id="UP000243650"/>
    </source>
</evidence>
<keyword evidence="1" id="KW-0547">Nucleotide-binding</keyword>
<accession>A0A2P6MJZ6</accession>
<dbReference type="InterPro" id="IPR017871">
    <property type="entry name" value="ABC_transporter-like_CS"/>
</dbReference>
<dbReference type="PROSITE" id="PS50893">
    <property type="entry name" value="ABC_TRANSPORTER_2"/>
    <property type="match status" value="1"/>
</dbReference>
<comment type="caution">
    <text evidence="4">The sequence shown here is derived from an EMBL/GenBank/DDBJ whole genome shotgun (WGS) entry which is preliminary data.</text>
</comment>
<evidence type="ECO:0000259" key="3">
    <source>
        <dbReference type="PROSITE" id="PS50893"/>
    </source>
</evidence>
<dbReference type="Gene3D" id="3.40.50.300">
    <property type="entry name" value="P-loop containing nucleotide triphosphate hydrolases"/>
    <property type="match status" value="1"/>
</dbReference>
<dbReference type="PROSITE" id="PS00211">
    <property type="entry name" value="ABC_TRANSPORTER_1"/>
    <property type="match status" value="1"/>
</dbReference>
<evidence type="ECO:0000256" key="1">
    <source>
        <dbReference type="ARBA" id="ARBA00022741"/>
    </source>
</evidence>
<dbReference type="OrthoDB" id="9789994at2"/>
<dbReference type="RefSeq" id="WP_105958243.1">
    <property type="nucleotide sequence ID" value="NZ_PVNS01000003.1"/>
</dbReference>
<dbReference type="GO" id="GO:0016887">
    <property type="term" value="F:ATP hydrolysis activity"/>
    <property type="evidence" value="ECO:0007669"/>
    <property type="project" value="InterPro"/>
</dbReference>
<dbReference type="AlphaFoldDB" id="A0A2P6MJZ6"/>
<reference evidence="4 5" key="1">
    <citation type="submission" date="2018-03" db="EMBL/GenBank/DDBJ databases">
        <title>Bacillus urumqiensis sp. nov., a moderately haloalkaliphilic bacterium isolated from a salt lake.</title>
        <authorList>
            <person name="Zhao B."/>
            <person name="Liao Z."/>
        </authorList>
    </citation>
    <scope>NUCLEOTIDE SEQUENCE [LARGE SCALE GENOMIC DNA]</scope>
    <source>
        <strain evidence="4 5">BZ-SZ-XJ18</strain>
    </source>
</reference>
<evidence type="ECO:0000313" key="4">
    <source>
        <dbReference type="EMBL" id="PRO66607.1"/>
    </source>
</evidence>
<dbReference type="PANTHER" id="PTHR43158:SF2">
    <property type="entry name" value="SKFA PEPTIDE EXPORT ATP-BINDING PROTEIN SKFE"/>
    <property type="match status" value="1"/>
</dbReference>
<sequence>MREHPVINLQDVTVQRDGKALIKDINWQVNPGEHWGVLGLNGSGKTTLLKVVAGMMWPRAGSGPVDILGNRYGKTYMPDVKKKIGWVSQAVDQQYQAHSQTSGLDIVLSGRHASVGLYEPITEEDIKRAQALLERFRIAHLEDAPLSQYSQGERKKALLARAWMAEPELLILDEPCSGLDVYSREELLDTLEESTRESGGPTLLYVTHHLEEVIPSITSALLMKEGRIAASGKKEEVLTEEKLSSAFKLPLRIQWESGRPWARVQKAGKHSY</sequence>
<dbReference type="SUPFAM" id="SSF52540">
    <property type="entry name" value="P-loop containing nucleoside triphosphate hydrolases"/>
    <property type="match status" value="1"/>
</dbReference>
<dbReference type="Proteomes" id="UP000243650">
    <property type="component" value="Unassembled WGS sequence"/>
</dbReference>
<gene>
    <name evidence="4" type="ORF">C6I21_04490</name>
</gene>
<dbReference type="Pfam" id="PF00005">
    <property type="entry name" value="ABC_tran"/>
    <property type="match status" value="1"/>
</dbReference>
<organism evidence="4 5">
    <name type="scientific">Alkalicoccus urumqiensis</name>
    <name type="common">Bacillus urumqiensis</name>
    <dbReference type="NCBI Taxonomy" id="1548213"/>
    <lineage>
        <taxon>Bacteria</taxon>
        <taxon>Bacillati</taxon>
        <taxon>Bacillota</taxon>
        <taxon>Bacilli</taxon>
        <taxon>Bacillales</taxon>
        <taxon>Bacillaceae</taxon>
        <taxon>Alkalicoccus</taxon>
    </lineage>
</organism>
<proteinExistence type="predicted"/>
<feature type="domain" description="ABC transporter" evidence="3">
    <location>
        <begin position="7"/>
        <end position="250"/>
    </location>
</feature>
<dbReference type="SMART" id="SM00382">
    <property type="entry name" value="AAA"/>
    <property type="match status" value="1"/>
</dbReference>
<dbReference type="InterPro" id="IPR003439">
    <property type="entry name" value="ABC_transporter-like_ATP-bd"/>
</dbReference>
<keyword evidence="5" id="KW-1185">Reference proteome</keyword>
<evidence type="ECO:0000256" key="2">
    <source>
        <dbReference type="ARBA" id="ARBA00022840"/>
    </source>
</evidence>
<keyword evidence="2 4" id="KW-0067">ATP-binding</keyword>
<dbReference type="InterPro" id="IPR027417">
    <property type="entry name" value="P-loop_NTPase"/>
</dbReference>
<dbReference type="PANTHER" id="PTHR43158">
    <property type="entry name" value="SKFA PEPTIDE EXPORT ATP-BINDING PROTEIN SKFE"/>
    <property type="match status" value="1"/>
</dbReference>
<dbReference type="InterPro" id="IPR003593">
    <property type="entry name" value="AAA+_ATPase"/>
</dbReference>
<dbReference type="GO" id="GO:0005524">
    <property type="term" value="F:ATP binding"/>
    <property type="evidence" value="ECO:0007669"/>
    <property type="project" value="UniProtKB-KW"/>
</dbReference>
<name>A0A2P6MJZ6_ALKUR</name>
<dbReference type="EMBL" id="PVNS01000003">
    <property type="protein sequence ID" value="PRO66607.1"/>
    <property type="molecule type" value="Genomic_DNA"/>
</dbReference>
<protein>
    <submittedName>
        <fullName evidence="4">Molybdenum ABC transporter ATP-binding protein</fullName>
    </submittedName>
</protein>